<proteinExistence type="predicted"/>
<dbReference type="InterPro" id="IPR041581">
    <property type="entry name" value="Glyoxalase_6"/>
</dbReference>
<dbReference type="PROSITE" id="PS51819">
    <property type="entry name" value="VOC"/>
    <property type="match status" value="1"/>
</dbReference>
<dbReference type="Pfam" id="PF18029">
    <property type="entry name" value="Glyoxalase_6"/>
    <property type="match status" value="1"/>
</dbReference>
<dbReference type="InterPro" id="IPR029068">
    <property type="entry name" value="Glyas_Bleomycin-R_OHBP_Dase"/>
</dbReference>
<dbReference type="Gene3D" id="3.10.180.10">
    <property type="entry name" value="2,3-Dihydroxybiphenyl 1,2-Dioxygenase, domain 1"/>
    <property type="match status" value="1"/>
</dbReference>
<accession>A0ABV6QNX3</accession>
<evidence type="ECO:0000313" key="2">
    <source>
        <dbReference type="EMBL" id="MFC0626318.1"/>
    </source>
</evidence>
<dbReference type="InterPro" id="IPR037523">
    <property type="entry name" value="VOC_core"/>
</dbReference>
<dbReference type="EMBL" id="JBHLTC010000023">
    <property type="protein sequence ID" value="MFC0626318.1"/>
    <property type="molecule type" value="Genomic_DNA"/>
</dbReference>
<comment type="caution">
    <text evidence="2">The sequence shown here is derived from an EMBL/GenBank/DDBJ whole genome shotgun (WGS) entry which is preliminary data.</text>
</comment>
<reference evidence="2 3" key="1">
    <citation type="submission" date="2024-09" db="EMBL/GenBank/DDBJ databases">
        <authorList>
            <person name="Sun Q."/>
            <person name="Mori K."/>
        </authorList>
    </citation>
    <scope>NUCLEOTIDE SEQUENCE [LARGE SCALE GENOMIC DNA]</scope>
    <source>
        <strain evidence="2 3">CGMCC 1.15906</strain>
    </source>
</reference>
<dbReference type="SUPFAM" id="SSF54593">
    <property type="entry name" value="Glyoxalase/Bleomycin resistance protein/Dihydroxybiphenyl dioxygenase"/>
    <property type="match status" value="1"/>
</dbReference>
<name>A0ABV6QNX3_9ACTN</name>
<sequence>MTTIKPGSILIGTQQPDELREWYRQALAPDHEGDGAIDFGGFLLVIDGRDDVDAKNSEPGRTILNFHVDDFDAVEAQLRSAGVNWLFPVADREAGRFGTFADPDGNYLQIIQLKHS</sequence>
<keyword evidence="3" id="KW-1185">Reference proteome</keyword>
<organism evidence="2 3">
    <name type="scientific">Kribbella deserti</name>
    <dbReference type="NCBI Taxonomy" id="1926257"/>
    <lineage>
        <taxon>Bacteria</taxon>
        <taxon>Bacillati</taxon>
        <taxon>Actinomycetota</taxon>
        <taxon>Actinomycetes</taxon>
        <taxon>Propionibacteriales</taxon>
        <taxon>Kribbellaceae</taxon>
        <taxon>Kribbella</taxon>
    </lineage>
</organism>
<feature type="domain" description="VOC" evidence="1">
    <location>
        <begin position="5"/>
        <end position="113"/>
    </location>
</feature>
<protein>
    <submittedName>
        <fullName evidence="2">VOC family protein</fullName>
    </submittedName>
</protein>
<dbReference type="RefSeq" id="WP_380049641.1">
    <property type="nucleotide sequence ID" value="NZ_JBHLTC010000023.1"/>
</dbReference>
<dbReference type="Proteomes" id="UP001589890">
    <property type="component" value="Unassembled WGS sequence"/>
</dbReference>
<gene>
    <name evidence="2" type="ORF">ACFFGN_19725</name>
</gene>
<evidence type="ECO:0000259" key="1">
    <source>
        <dbReference type="PROSITE" id="PS51819"/>
    </source>
</evidence>
<evidence type="ECO:0000313" key="3">
    <source>
        <dbReference type="Proteomes" id="UP001589890"/>
    </source>
</evidence>